<name>A0A494YXJ4_9BACI</name>
<comment type="caution">
    <text evidence="8">The sequence shown here is derived from an EMBL/GenBank/DDBJ whole genome shotgun (WGS) entry which is preliminary data.</text>
</comment>
<dbReference type="InterPro" id="IPR020846">
    <property type="entry name" value="MFS_dom"/>
</dbReference>
<evidence type="ECO:0000256" key="2">
    <source>
        <dbReference type="ARBA" id="ARBA00022448"/>
    </source>
</evidence>
<feature type="transmembrane region" description="Helical" evidence="6">
    <location>
        <begin position="313"/>
        <end position="335"/>
    </location>
</feature>
<organism evidence="8 9">
    <name type="scientific">Oceanobacillus bengalensis</name>
    <dbReference type="NCBI Taxonomy" id="1435466"/>
    <lineage>
        <taxon>Bacteria</taxon>
        <taxon>Bacillati</taxon>
        <taxon>Bacillota</taxon>
        <taxon>Bacilli</taxon>
        <taxon>Bacillales</taxon>
        <taxon>Bacillaceae</taxon>
        <taxon>Oceanobacillus</taxon>
    </lineage>
</organism>
<evidence type="ECO:0000256" key="3">
    <source>
        <dbReference type="ARBA" id="ARBA00022692"/>
    </source>
</evidence>
<dbReference type="Pfam" id="PF07690">
    <property type="entry name" value="MFS_1"/>
    <property type="match status" value="1"/>
</dbReference>
<feature type="transmembrane region" description="Helical" evidence="6">
    <location>
        <begin position="232"/>
        <end position="249"/>
    </location>
</feature>
<evidence type="ECO:0000313" key="8">
    <source>
        <dbReference type="EMBL" id="RKQ14954.1"/>
    </source>
</evidence>
<dbReference type="SUPFAM" id="SSF103473">
    <property type="entry name" value="MFS general substrate transporter"/>
    <property type="match status" value="1"/>
</dbReference>
<evidence type="ECO:0000313" key="9">
    <source>
        <dbReference type="Proteomes" id="UP000281813"/>
    </source>
</evidence>
<sequence length="372" mass="40563">MFFISLIMRIQTPVFTPYVVGFGATSILIGVILSVTSFTNLVGNLFAGPLIDRFGKKMFITIPLFFSGILFIAHGLASGANQLLVLHALNGFALAFLIPAALALLSGYAKNRRDQGKNMAINGILTTTASIIAPPIGGKMVEWIGYANTYFFIGSAIFLTSLFAVFFLKDRQFVVKHQRQKSVSLLQVITSPSLYTIYLAGFAVMYIHGVIVFEIPYLTVEQGLSTFTTGQLFSYMGLGTFLTLSLFFINRFDPLKRLVIGIFGMSMCQFAIINSILPLSFILFFVGLFFGLIMPAIATAITEVVSGEAYGKAFGVMSAVYSLGMIVSSFITGIIRDVVSPYFIAFLVGMLVVTIIGYTKLSAPQAVRPEVR</sequence>
<dbReference type="PANTHER" id="PTHR23506">
    <property type="entry name" value="GH10249P"/>
    <property type="match status" value="1"/>
</dbReference>
<dbReference type="GO" id="GO:0022857">
    <property type="term" value="F:transmembrane transporter activity"/>
    <property type="evidence" value="ECO:0007669"/>
    <property type="project" value="InterPro"/>
</dbReference>
<keyword evidence="9" id="KW-1185">Reference proteome</keyword>
<feature type="transmembrane region" description="Helical" evidence="6">
    <location>
        <begin position="20"/>
        <end position="46"/>
    </location>
</feature>
<evidence type="ECO:0000256" key="5">
    <source>
        <dbReference type="ARBA" id="ARBA00023136"/>
    </source>
</evidence>
<keyword evidence="5 6" id="KW-0472">Membrane</keyword>
<feature type="domain" description="Major facilitator superfamily (MFS) profile" evidence="7">
    <location>
        <begin position="1"/>
        <end position="365"/>
    </location>
</feature>
<keyword evidence="3 6" id="KW-0812">Transmembrane</keyword>
<reference evidence="8 9" key="1">
    <citation type="journal article" date="2015" name="Antonie Van Leeuwenhoek">
        <title>Oceanobacillus bengalensis sp. nov., a bacterium isolated from seawater of the Bay of Bengal.</title>
        <authorList>
            <person name="Yongchang O."/>
            <person name="Xiang W."/>
            <person name="Wang G."/>
        </authorList>
    </citation>
    <scope>NUCLEOTIDE SEQUENCE [LARGE SCALE GENOMIC DNA]</scope>
    <source>
        <strain evidence="8 9">MCCC 1K00260</strain>
    </source>
</reference>
<keyword evidence="2" id="KW-0813">Transport</keyword>
<evidence type="ECO:0000259" key="7">
    <source>
        <dbReference type="PROSITE" id="PS50850"/>
    </source>
</evidence>
<dbReference type="OrthoDB" id="2957734at2"/>
<dbReference type="GO" id="GO:0005886">
    <property type="term" value="C:plasma membrane"/>
    <property type="evidence" value="ECO:0007669"/>
    <property type="project" value="UniProtKB-SubCell"/>
</dbReference>
<dbReference type="PANTHER" id="PTHR23506:SF23">
    <property type="entry name" value="GH10249P"/>
    <property type="match status" value="1"/>
</dbReference>
<evidence type="ECO:0000256" key="6">
    <source>
        <dbReference type="SAM" id="Phobius"/>
    </source>
</evidence>
<dbReference type="InterPro" id="IPR050930">
    <property type="entry name" value="MFS_Vesicular_Transporter"/>
</dbReference>
<protein>
    <submittedName>
        <fullName evidence="8">MFS transporter</fullName>
    </submittedName>
</protein>
<evidence type="ECO:0000256" key="1">
    <source>
        <dbReference type="ARBA" id="ARBA00004651"/>
    </source>
</evidence>
<dbReference type="Gene3D" id="1.20.1250.20">
    <property type="entry name" value="MFS general substrate transporter like domains"/>
    <property type="match status" value="1"/>
</dbReference>
<feature type="transmembrane region" description="Helical" evidence="6">
    <location>
        <begin position="189"/>
        <end position="212"/>
    </location>
</feature>
<feature type="transmembrane region" description="Helical" evidence="6">
    <location>
        <begin position="83"/>
        <end position="107"/>
    </location>
</feature>
<comment type="subcellular location">
    <subcellularLocation>
        <location evidence="1">Cell membrane</location>
        <topology evidence="1">Multi-pass membrane protein</topology>
    </subcellularLocation>
</comment>
<dbReference type="InterPro" id="IPR011701">
    <property type="entry name" value="MFS"/>
</dbReference>
<feature type="transmembrane region" description="Helical" evidence="6">
    <location>
        <begin position="119"/>
        <end position="137"/>
    </location>
</feature>
<dbReference type="InterPro" id="IPR036259">
    <property type="entry name" value="MFS_trans_sf"/>
</dbReference>
<dbReference type="EMBL" id="RBZO01000017">
    <property type="protein sequence ID" value="RKQ14954.1"/>
    <property type="molecule type" value="Genomic_DNA"/>
</dbReference>
<keyword evidence="4 6" id="KW-1133">Transmembrane helix</keyword>
<accession>A0A494YXJ4</accession>
<dbReference type="PROSITE" id="PS50850">
    <property type="entry name" value="MFS"/>
    <property type="match status" value="1"/>
</dbReference>
<dbReference type="AlphaFoldDB" id="A0A494YXJ4"/>
<feature type="transmembrane region" description="Helical" evidence="6">
    <location>
        <begin position="282"/>
        <end position="301"/>
    </location>
</feature>
<gene>
    <name evidence="8" type="ORF">D8M05_11845</name>
</gene>
<feature type="transmembrane region" description="Helical" evidence="6">
    <location>
        <begin position="58"/>
        <end position="77"/>
    </location>
</feature>
<dbReference type="Proteomes" id="UP000281813">
    <property type="component" value="Unassembled WGS sequence"/>
</dbReference>
<proteinExistence type="predicted"/>
<feature type="transmembrane region" description="Helical" evidence="6">
    <location>
        <begin position="341"/>
        <end position="359"/>
    </location>
</feature>
<feature type="transmembrane region" description="Helical" evidence="6">
    <location>
        <begin position="149"/>
        <end position="168"/>
    </location>
</feature>
<evidence type="ECO:0000256" key="4">
    <source>
        <dbReference type="ARBA" id="ARBA00022989"/>
    </source>
</evidence>